<dbReference type="InterPro" id="IPR003737">
    <property type="entry name" value="GlcNAc_PI_deacetylase-related"/>
</dbReference>
<comment type="caution">
    <text evidence="2">The sequence shown here is derived from an EMBL/GenBank/DDBJ whole genome shotgun (WGS) entry which is preliminary data.</text>
</comment>
<accession>A0A2W2HEA9</accession>
<proteinExistence type="predicted"/>
<dbReference type="EMBL" id="POUA01000122">
    <property type="protein sequence ID" value="PZG44547.1"/>
    <property type="molecule type" value="Genomic_DNA"/>
</dbReference>
<evidence type="ECO:0000256" key="1">
    <source>
        <dbReference type="ARBA" id="ARBA00022833"/>
    </source>
</evidence>
<dbReference type="InterPro" id="IPR024078">
    <property type="entry name" value="LmbE-like_dom_sf"/>
</dbReference>
<dbReference type="Pfam" id="PF02585">
    <property type="entry name" value="PIG-L"/>
    <property type="match status" value="1"/>
</dbReference>
<evidence type="ECO:0000313" key="3">
    <source>
        <dbReference type="Proteomes" id="UP000248544"/>
    </source>
</evidence>
<dbReference type="GO" id="GO:0016811">
    <property type="term" value="F:hydrolase activity, acting on carbon-nitrogen (but not peptide) bonds, in linear amides"/>
    <property type="evidence" value="ECO:0007669"/>
    <property type="project" value="TreeGrafter"/>
</dbReference>
<name>A0A2W2HEA9_9ACTN</name>
<sequence>MGHPDDAELWAGGTLARHAEAGAKVTIAVPAHDPVRDAEAAAGASVLGASLRLLPEVTATIVAELLTELCPDVVITHGCRDVHPDHRQACLAVLDALPAPVIATGRPCRVYMCESYNGLSLDGSTAPHTIIDISTTFTTKMRALAVHRSQPIDEHFGPMAENLARLHGGRIGTAYGEAFTPVPVLGRLPASDFL</sequence>
<dbReference type="Proteomes" id="UP000248544">
    <property type="component" value="Unassembled WGS sequence"/>
</dbReference>
<dbReference type="PANTHER" id="PTHR12993:SF11">
    <property type="entry name" value="N-ACETYLGLUCOSAMINYL-PHOSPHATIDYLINOSITOL DE-N-ACETYLASE"/>
    <property type="match status" value="1"/>
</dbReference>
<dbReference type="GO" id="GO:0016137">
    <property type="term" value="P:glycoside metabolic process"/>
    <property type="evidence" value="ECO:0007669"/>
    <property type="project" value="UniProtKB-ARBA"/>
</dbReference>
<organism evidence="2 3">
    <name type="scientific">Spongiactinospora gelatinilytica</name>
    <dbReference type="NCBI Taxonomy" id="2666298"/>
    <lineage>
        <taxon>Bacteria</taxon>
        <taxon>Bacillati</taxon>
        <taxon>Actinomycetota</taxon>
        <taxon>Actinomycetes</taxon>
        <taxon>Streptosporangiales</taxon>
        <taxon>Streptosporangiaceae</taxon>
        <taxon>Spongiactinospora</taxon>
    </lineage>
</organism>
<dbReference type="SUPFAM" id="SSF102588">
    <property type="entry name" value="LmbE-like"/>
    <property type="match status" value="1"/>
</dbReference>
<protein>
    <submittedName>
        <fullName evidence="2">GlcNAc-PI de-N-acetylase</fullName>
    </submittedName>
</protein>
<keyword evidence="3" id="KW-1185">Reference proteome</keyword>
<dbReference type="PANTHER" id="PTHR12993">
    <property type="entry name" value="N-ACETYLGLUCOSAMINYL-PHOSPHATIDYLINOSITOL DE-N-ACETYLASE-RELATED"/>
    <property type="match status" value="1"/>
</dbReference>
<gene>
    <name evidence="2" type="ORF">C1I98_17000</name>
</gene>
<reference evidence="2 3" key="1">
    <citation type="submission" date="2018-01" db="EMBL/GenBank/DDBJ databases">
        <title>Draft genome sequence of Sphaerisporangium sp. 7K107.</title>
        <authorList>
            <person name="Sahin N."/>
            <person name="Saygin H."/>
            <person name="Ay H."/>
        </authorList>
    </citation>
    <scope>NUCLEOTIDE SEQUENCE [LARGE SCALE GENOMIC DNA]</scope>
    <source>
        <strain evidence="2 3">7K107</strain>
    </source>
</reference>
<keyword evidence="1" id="KW-0862">Zinc</keyword>
<evidence type="ECO:0000313" key="2">
    <source>
        <dbReference type="EMBL" id="PZG44547.1"/>
    </source>
</evidence>
<dbReference type="AlphaFoldDB" id="A0A2W2HEA9"/>
<dbReference type="Gene3D" id="3.40.50.10320">
    <property type="entry name" value="LmbE-like"/>
    <property type="match status" value="1"/>
</dbReference>